<feature type="transmembrane region" description="Helical" evidence="1">
    <location>
        <begin position="233"/>
        <end position="254"/>
    </location>
</feature>
<evidence type="ECO:0000313" key="2">
    <source>
        <dbReference type="EMBL" id="MFL9844963.1"/>
    </source>
</evidence>
<sequence>MVWLCFIWFSILYGGTFYFSRAHDFFSPLKFVSLKLIIINLPFILYSAFFHDSVLERVLTVCNVTIDEAFWQYTKVQTVAYISLIAGVLLYNKIFKGKSYLQYRQQAPVYTYKSIKIAAYIFIAAGLAGYFIFLFNIGGLSVLLSNLANRVALQGGQYILILLPFLSLGGVCLLLNIKQKNRFWDKVAFVAFSVLIIAVFTSFGSRKSSVIYIIILIVAAYYFYGAKLKNKNMFIMGGLVSVSIVIYMLLIPLLRGDKSDIKSAVTFRQLVYHTSYTFIDVFAANYFNENNIWQMKGYFTPVKVLGTSQSRDSLPQLDQGVYFNTIVYQKRYVAPPVPRSELSRASWPTENFGFAYANFLMPGIIFFFFLLGMVYTFVYRILCKDVFNPILVTLYTIVIFSFDFSSLRIANMLRLLPVLFTAYILLKLLNNRKIIVS</sequence>
<dbReference type="Proteomes" id="UP001629156">
    <property type="component" value="Unassembled WGS sequence"/>
</dbReference>
<gene>
    <name evidence="2" type="ORF">ABS766_11090</name>
</gene>
<feature type="transmembrane region" description="Helical" evidence="1">
    <location>
        <begin position="354"/>
        <end position="379"/>
    </location>
</feature>
<dbReference type="EMBL" id="JBELPZ010000010">
    <property type="protein sequence ID" value="MFL9844963.1"/>
    <property type="molecule type" value="Genomic_DNA"/>
</dbReference>
<evidence type="ECO:0008006" key="4">
    <source>
        <dbReference type="Google" id="ProtNLM"/>
    </source>
</evidence>
<proteinExistence type="predicted"/>
<dbReference type="RefSeq" id="WP_408085223.1">
    <property type="nucleotide sequence ID" value="NZ_JBELPZ010000010.1"/>
</dbReference>
<feature type="transmembrane region" description="Helical" evidence="1">
    <location>
        <begin position="156"/>
        <end position="175"/>
    </location>
</feature>
<name>A0ABW8YXH9_9FLAO</name>
<keyword evidence="3" id="KW-1185">Reference proteome</keyword>
<accession>A0ABW8YXH9</accession>
<feature type="transmembrane region" description="Helical" evidence="1">
    <location>
        <begin position="209"/>
        <end position="226"/>
    </location>
</feature>
<keyword evidence="1" id="KW-0812">Transmembrane</keyword>
<evidence type="ECO:0000256" key="1">
    <source>
        <dbReference type="SAM" id="Phobius"/>
    </source>
</evidence>
<feature type="transmembrane region" description="Helical" evidence="1">
    <location>
        <begin position="117"/>
        <end position="144"/>
    </location>
</feature>
<feature type="transmembrane region" description="Helical" evidence="1">
    <location>
        <begin position="78"/>
        <end position="96"/>
    </location>
</feature>
<feature type="transmembrane region" description="Helical" evidence="1">
    <location>
        <begin position="386"/>
        <end position="406"/>
    </location>
</feature>
<feature type="transmembrane region" description="Helical" evidence="1">
    <location>
        <begin position="29"/>
        <end position="49"/>
    </location>
</feature>
<organism evidence="2 3">
    <name type="scientific">Flavobacterium rhizosphaerae</name>
    <dbReference type="NCBI Taxonomy" id="3163298"/>
    <lineage>
        <taxon>Bacteria</taxon>
        <taxon>Pseudomonadati</taxon>
        <taxon>Bacteroidota</taxon>
        <taxon>Flavobacteriia</taxon>
        <taxon>Flavobacteriales</taxon>
        <taxon>Flavobacteriaceae</taxon>
        <taxon>Flavobacterium</taxon>
    </lineage>
</organism>
<feature type="transmembrane region" description="Helical" evidence="1">
    <location>
        <begin position="6"/>
        <end position="22"/>
    </location>
</feature>
<comment type="caution">
    <text evidence="2">The sequence shown here is derived from an EMBL/GenBank/DDBJ whole genome shotgun (WGS) entry which is preliminary data.</text>
</comment>
<feature type="transmembrane region" description="Helical" evidence="1">
    <location>
        <begin position="187"/>
        <end position="203"/>
    </location>
</feature>
<reference evidence="2 3" key="1">
    <citation type="submission" date="2024-06" db="EMBL/GenBank/DDBJ databases">
        <authorList>
            <person name="Kaempfer P."/>
            <person name="Viver T."/>
        </authorList>
    </citation>
    <scope>NUCLEOTIDE SEQUENCE [LARGE SCALE GENOMIC DNA]</scope>
    <source>
        <strain evidence="2 3">ST-119</strain>
    </source>
</reference>
<feature type="transmembrane region" description="Helical" evidence="1">
    <location>
        <begin position="412"/>
        <end position="429"/>
    </location>
</feature>
<protein>
    <recommendedName>
        <fullName evidence="4">Oligosaccharide repeat unit polymerase</fullName>
    </recommendedName>
</protein>
<keyword evidence="1" id="KW-1133">Transmembrane helix</keyword>
<evidence type="ECO:0000313" key="3">
    <source>
        <dbReference type="Proteomes" id="UP001629156"/>
    </source>
</evidence>
<keyword evidence="1" id="KW-0472">Membrane</keyword>